<keyword evidence="2" id="KW-0614">Plasmid</keyword>
<protein>
    <submittedName>
        <fullName evidence="2">DUF3365 domain-containing protein</fullName>
    </submittedName>
</protein>
<geneLocation type="plasmid" evidence="2 3">
    <name>unnamed1</name>
</geneLocation>
<sequence>MNRVKSTSLLSIRPMNTRYSQNLKIYPIILVITNIMRITMVTAKRVSGLLVLFSSMSYAQTTPPNIASLESEAVERIALFANTLKSELSEAIQQGGLVAGIDVCQMKAPAIAESLSINGWKVARKSSKNRNPNNKPDGWEAEKIAELLDMLRNSESIENVTFSTTRDGQFRFAKAIKVAPMCLACHGEKISPEVKQALNNHYPNDLATGYKLGDLRGIFSVSKTLETP</sequence>
<dbReference type="Proteomes" id="UP000264605">
    <property type="component" value="Plasmid unnamed1"/>
</dbReference>
<organism evidence="2 3">
    <name type="scientific">Pseudoalteromonas lipolytica</name>
    <dbReference type="NCBI Taxonomy" id="570156"/>
    <lineage>
        <taxon>Bacteria</taxon>
        <taxon>Pseudomonadati</taxon>
        <taxon>Pseudomonadota</taxon>
        <taxon>Gammaproteobacteria</taxon>
        <taxon>Alteromonadales</taxon>
        <taxon>Pseudoalteromonadaceae</taxon>
        <taxon>Pseudoalteromonas</taxon>
    </lineage>
</organism>
<dbReference type="InterPro" id="IPR021796">
    <property type="entry name" value="Tll0287-like_dom"/>
</dbReference>
<feature type="domain" description="Tll0287-like" evidence="1">
    <location>
        <begin position="72"/>
        <end position="222"/>
    </location>
</feature>
<evidence type="ECO:0000313" key="2">
    <source>
        <dbReference type="EMBL" id="AXV67403.1"/>
    </source>
</evidence>
<dbReference type="EMBL" id="CP032091">
    <property type="protein sequence ID" value="AXV67403.1"/>
    <property type="molecule type" value="Genomic_DNA"/>
</dbReference>
<proteinExistence type="predicted"/>
<dbReference type="AlphaFoldDB" id="A0AAD0WED8"/>
<gene>
    <name evidence="2" type="ORF">D0907_19040</name>
</gene>
<dbReference type="KEGG" id="pdj:D0907_19040"/>
<evidence type="ECO:0000259" key="1">
    <source>
        <dbReference type="Pfam" id="PF11845"/>
    </source>
</evidence>
<name>A0AAD0WED8_9GAMM</name>
<dbReference type="Pfam" id="PF11845">
    <property type="entry name" value="Tll0287-like"/>
    <property type="match status" value="1"/>
</dbReference>
<accession>A0AAD0WED8</accession>
<reference evidence="2 3" key="1">
    <citation type="submission" date="2018-08" db="EMBL/GenBank/DDBJ databases">
        <title>Draft genome sequence of Pseudoalteromonas donghaensis HJ51.</title>
        <authorList>
            <person name="Oh J."/>
            <person name="Roh D."/>
        </authorList>
    </citation>
    <scope>NUCLEOTIDE SEQUENCE [LARGE SCALE GENOMIC DNA]</scope>
    <source>
        <strain evidence="2 3">HJ51</strain>
        <plasmid evidence="2 3">unnamed1</plasmid>
    </source>
</reference>
<evidence type="ECO:0000313" key="3">
    <source>
        <dbReference type="Proteomes" id="UP000264605"/>
    </source>
</evidence>